<feature type="transmembrane region" description="Helical" evidence="1">
    <location>
        <begin position="204"/>
        <end position="225"/>
    </location>
</feature>
<feature type="transmembrane region" description="Helical" evidence="1">
    <location>
        <begin position="99"/>
        <end position="117"/>
    </location>
</feature>
<dbReference type="InterPro" id="IPR025513">
    <property type="entry name" value="DUF4401"/>
</dbReference>
<accession>A0ABN4YP17</accession>
<keyword evidence="1" id="KW-0472">Membrane</keyword>
<dbReference type="Pfam" id="PF14351">
    <property type="entry name" value="DUF4401"/>
    <property type="match status" value="1"/>
</dbReference>
<feature type="transmembrane region" description="Helical" evidence="1">
    <location>
        <begin position="43"/>
        <end position="68"/>
    </location>
</feature>
<dbReference type="RefSeq" id="WP_080917115.1">
    <property type="nucleotide sequence ID" value="NZ_CP020472.1"/>
</dbReference>
<feature type="transmembrane region" description="Helical" evidence="1">
    <location>
        <begin position="150"/>
        <end position="183"/>
    </location>
</feature>
<evidence type="ECO:0000313" key="4">
    <source>
        <dbReference type="Proteomes" id="UP000191820"/>
    </source>
</evidence>
<evidence type="ECO:0000256" key="1">
    <source>
        <dbReference type="SAM" id="Phobius"/>
    </source>
</evidence>
<proteinExistence type="predicted"/>
<reference evidence="3 4" key="1">
    <citation type="submission" date="2017-03" db="EMBL/GenBank/DDBJ databases">
        <title>Genome sequencing of Shewanella japonica KCTC 22435.</title>
        <authorList>
            <person name="Kim K.M."/>
        </authorList>
    </citation>
    <scope>NUCLEOTIDE SEQUENCE [LARGE SCALE GENOMIC DNA]</scope>
    <source>
        <strain evidence="3 4">KCTC 22435</strain>
    </source>
</reference>
<keyword evidence="1" id="KW-0812">Transmembrane</keyword>
<evidence type="ECO:0000313" key="3">
    <source>
        <dbReference type="EMBL" id="ARD24145.1"/>
    </source>
</evidence>
<name>A0ABN4YP17_9GAMM</name>
<dbReference type="EMBL" id="CP020472">
    <property type="protein sequence ID" value="ARD24145.1"/>
    <property type="molecule type" value="Genomic_DNA"/>
</dbReference>
<keyword evidence="4" id="KW-1185">Reference proteome</keyword>
<feature type="transmembrane region" description="Helical" evidence="1">
    <location>
        <begin position="272"/>
        <end position="301"/>
    </location>
</feature>
<organism evidence="3 4">
    <name type="scientific">Shewanella japonica</name>
    <dbReference type="NCBI Taxonomy" id="93973"/>
    <lineage>
        <taxon>Bacteria</taxon>
        <taxon>Pseudomonadati</taxon>
        <taxon>Pseudomonadota</taxon>
        <taxon>Gammaproteobacteria</taxon>
        <taxon>Alteromonadales</taxon>
        <taxon>Shewanellaceae</taxon>
        <taxon>Shewanella</taxon>
    </lineage>
</organism>
<evidence type="ECO:0000259" key="2">
    <source>
        <dbReference type="Pfam" id="PF14351"/>
    </source>
</evidence>
<sequence>MKQSLSNTNKPIHGLWQLLIQHQLVMGEAPEKTEITSPWFVKLLLAIAGWFAASFFLGFVALGLEFIFDEDSGPYIMGAVLVLVAYVLLLKIRNEFLEHLALALSFCGQILLVYGFIQHTNDDVSWLMATVLQLSLLFMMPNDIHRFCSAFIAGCCLMVTLALFHLPFIGGGVVLMVACWLLLNEFNLSKKPMFAGLSRHKRPIAYGLLLSQVLQSSLMAFQYHWYKDIGASVSQGFYTAPWMGNVLLAFVSLYVAQTILSRHPELSQKLRYWIFAVIVIISVLSFEAPGINVGILLLILGFSASNYLLMGVGITALLSFISAYYYFLHYTLFEKSITLIVMGLVLLGIRWFLLKSSWLNGAEASINNVVKESVSE</sequence>
<feature type="transmembrane region" description="Helical" evidence="1">
    <location>
        <begin position="237"/>
        <end position="260"/>
    </location>
</feature>
<protein>
    <recommendedName>
        <fullName evidence="2">DUF4401 domain-containing protein</fullName>
    </recommendedName>
</protein>
<feature type="transmembrane region" description="Helical" evidence="1">
    <location>
        <begin position="307"/>
        <end position="327"/>
    </location>
</feature>
<dbReference type="Proteomes" id="UP000191820">
    <property type="component" value="Chromosome"/>
</dbReference>
<feature type="transmembrane region" description="Helical" evidence="1">
    <location>
        <begin position="336"/>
        <end position="353"/>
    </location>
</feature>
<feature type="transmembrane region" description="Helical" evidence="1">
    <location>
        <begin position="75"/>
        <end position="93"/>
    </location>
</feature>
<gene>
    <name evidence="3" type="ORF">SJ2017_3916</name>
</gene>
<feature type="domain" description="DUF4401" evidence="2">
    <location>
        <begin position="38"/>
        <end position="355"/>
    </location>
</feature>
<keyword evidence="1" id="KW-1133">Transmembrane helix</keyword>